<feature type="chain" id="PRO_5008608574" description="Ig-like domain-containing protein" evidence="1">
    <location>
        <begin position="21"/>
        <end position="122"/>
    </location>
</feature>
<organism evidence="2 3">
    <name type="scientific">Pseudogymnoascus verrucosus</name>
    <dbReference type="NCBI Taxonomy" id="342668"/>
    <lineage>
        <taxon>Eukaryota</taxon>
        <taxon>Fungi</taxon>
        <taxon>Dikarya</taxon>
        <taxon>Ascomycota</taxon>
        <taxon>Pezizomycotina</taxon>
        <taxon>Leotiomycetes</taxon>
        <taxon>Thelebolales</taxon>
        <taxon>Thelebolaceae</taxon>
        <taxon>Pseudogymnoascus</taxon>
    </lineage>
</organism>
<protein>
    <recommendedName>
        <fullName evidence="4">Ig-like domain-containing protein</fullName>
    </recommendedName>
</protein>
<keyword evidence="3" id="KW-1185">Reference proteome</keyword>
<dbReference type="RefSeq" id="XP_018127654.1">
    <property type="nucleotide sequence ID" value="XM_018277686.1"/>
</dbReference>
<dbReference type="GeneID" id="28841644"/>
<dbReference type="Gene3D" id="2.60.20.10">
    <property type="entry name" value="Crystallins"/>
    <property type="match status" value="1"/>
</dbReference>
<evidence type="ECO:0000313" key="3">
    <source>
        <dbReference type="Proteomes" id="UP000091956"/>
    </source>
</evidence>
<dbReference type="OrthoDB" id="3431581at2759"/>
<name>A0A1B8GDL0_9PEZI</name>
<dbReference type="EMBL" id="KV460248">
    <property type="protein sequence ID" value="OBT93921.1"/>
    <property type="molecule type" value="Genomic_DNA"/>
</dbReference>
<reference evidence="3" key="2">
    <citation type="journal article" date="2018" name="Nat. Commun.">
        <title>Extreme sensitivity to ultraviolet light in the fungal pathogen causing white-nose syndrome of bats.</title>
        <authorList>
            <person name="Palmer J.M."/>
            <person name="Drees K.P."/>
            <person name="Foster J.T."/>
            <person name="Lindner D.L."/>
        </authorList>
    </citation>
    <scope>NUCLEOTIDE SEQUENCE [LARGE SCALE GENOMIC DNA]</scope>
    <source>
        <strain evidence="3">UAMH 10579</strain>
    </source>
</reference>
<gene>
    <name evidence="2" type="ORF">VE01_08258</name>
</gene>
<dbReference type="AlphaFoldDB" id="A0A1B8GDL0"/>
<evidence type="ECO:0000313" key="2">
    <source>
        <dbReference type="EMBL" id="OBT93921.1"/>
    </source>
</evidence>
<evidence type="ECO:0000256" key="1">
    <source>
        <dbReference type="SAM" id="SignalP"/>
    </source>
</evidence>
<evidence type="ECO:0008006" key="4">
    <source>
        <dbReference type="Google" id="ProtNLM"/>
    </source>
</evidence>
<dbReference type="Proteomes" id="UP000091956">
    <property type="component" value="Unassembled WGS sequence"/>
</dbReference>
<keyword evidence="1" id="KW-0732">Signal</keyword>
<feature type="signal peptide" evidence="1">
    <location>
        <begin position="1"/>
        <end position="20"/>
    </location>
</feature>
<sequence length="122" mass="13184">MKLSLLLTAAALTLAPTTTAWRVYFYQLKDGQGPSITASGPGGTGSACHSVGSLNNKISSVRWYSDNSETNPTTRCCISMYQGLGCTGTNWGQSWCRNRFADTSNFGADNQISSYQTDCYKV</sequence>
<proteinExistence type="predicted"/>
<accession>A0A1B8GDL0</accession>
<reference evidence="2 3" key="1">
    <citation type="submission" date="2016-03" db="EMBL/GenBank/DDBJ databases">
        <title>Comparative genomics of Pseudogymnoascus destructans, the fungus causing white-nose syndrome of bats.</title>
        <authorList>
            <person name="Palmer J.M."/>
            <person name="Drees K.P."/>
            <person name="Foster J.T."/>
            <person name="Lindner D.L."/>
        </authorList>
    </citation>
    <scope>NUCLEOTIDE SEQUENCE [LARGE SCALE GENOMIC DNA]</scope>
    <source>
        <strain evidence="2 3">UAMH 10579</strain>
    </source>
</reference>